<dbReference type="Proteomes" id="UP000294360">
    <property type="component" value="Chromosome"/>
</dbReference>
<dbReference type="Pfam" id="PF00288">
    <property type="entry name" value="GHMP_kinases_N"/>
    <property type="match status" value="1"/>
</dbReference>
<keyword evidence="4 10" id="KW-0808">Transferase</keyword>
<evidence type="ECO:0000256" key="3">
    <source>
        <dbReference type="ARBA" id="ARBA00017473"/>
    </source>
</evidence>
<dbReference type="HAMAP" id="MF_00061">
    <property type="entry name" value="IspE"/>
    <property type="match status" value="1"/>
</dbReference>
<dbReference type="InterPro" id="IPR020568">
    <property type="entry name" value="Ribosomal_Su5_D2-typ_SF"/>
</dbReference>
<feature type="active site" evidence="10">
    <location>
        <position position="17"/>
    </location>
</feature>
<dbReference type="GO" id="GO:0050515">
    <property type="term" value="F:4-(cytidine 5'-diphospho)-2-C-methyl-D-erythritol kinase activity"/>
    <property type="evidence" value="ECO:0007669"/>
    <property type="project" value="UniProtKB-UniRule"/>
</dbReference>
<evidence type="ECO:0000256" key="6">
    <source>
        <dbReference type="ARBA" id="ARBA00022777"/>
    </source>
</evidence>
<evidence type="ECO:0000259" key="12">
    <source>
        <dbReference type="Pfam" id="PF08544"/>
    </source>
</evidence>
<dbReference type="PANTHER" id="PTHR43527:SF2">
    <property type="entry name" value="4-DIPHOSPHOCYTIDYL-2-C-METHYL-D-ERYTHRITOL KINASE, CHLOROPLASTIC"/>
    <property type="match status" value="1"/>
</dbReference>
<feature type="active site" evidence="10">
    <location>
        <position position="144"/>
    </location>
</feature>
<comment type="function">
    <text evidence="10">Catalyzes the phosphorylation of the position 2 hydroxy group of 4-diphosphocytidyl-2C-methyl-D-erythritol.</text>
</comment>
<sequence length="296" mass="31177">MQRNPLPRLLRERAPAKINLTLHILGRREDGWHRLESFVAFSRTGDQLSFVEDQPLALSIEGPTAPAAGNIADNLVLRAARHFAENFPGAKLGAFHLVKRLPVAAGIGGGSSDAAAALRLLARANGVSLDDERLIAAARKTGADVPVCLAARARMMRGLGEELGPLLKLPPLIGLIVNPGAPLETRHVFARMNIPPGGSTAFGGHPELSSGMHVEDLVGALGKGRNDMESAACRLAPIIGDVLAVLSAAPGCRLARMSGSGATCFALFKDCKSAARAKKAILRAHPGWWVKSCVLN</sequence>
<protein>
    <recommendedName>
        <fullName evidence="3 10">4-diphosphocytidyl-2-C-methyl-D-erythritol kinase</fullName>
        <shortName evidence="10">CMK</shortName>
        <ecNumber evidence="2 10">2.7.1.148</ecNumber>
    </recommendedName>
    <alternativeName>
        <fullName evidence="9 10">4-(cytidine-5'-diphospho)-2-C-methyl-D-erythritol kinase</fullName>
    </alternativeName>
</protein>
<evidence type="ECO:0000256" key="4">
    <source>
        <dbReference type="ARBA" id="ARBA00022679"/>
    </source>
</evidence>
<gene>
    <name evidence="10 13" type="primary">ispE</name>
    <name evidence="13" type="ORF">MTUNDRAET4_0701</name>
</gene>
<dbReference type="AlphaFoldDB" id="A0A4U8YW66"/>
<evidence type="ECO:0000256" key="1">
    <source>
        <dbReference type="ARBA" id="ARBA00009684"/>
    </source>
</evidence>
<reference evidence="13 14" key="1">
    <citation type="submission" date="2019-03" db="EMBL/GenBank/DDBJ databases">
        <authorList>
            <person name="Kox A.R. M."/>
        </authorList>
    </citation>
    <scope>NUCLEOTIDE SEQUENCE [LARGE SCALE GENOMIC DNA]</scope>
    <source>
        <strain evidence="13">MTUNDRAET4 annotated genome</strain>
    </source>
</reference>
<evidence type="ECO:0000313" key="14">
    <source>
        <dbReference type="Proteomes" id="UP000294360"/>
    </source>
</evidence>
<dbReference type="InterPro" id="IPR036554">
    <property type="entry name" value="GHMP_kinase_C_sf"/>
</dbReference>
<dbReference type="KEGG" id="mtun:MTUNDRAET4_0701"/>
<dbReference type="InterPro" id="IPR013750">
    <property type="entry name" value="GHMP_kinase_C_dom"/>
</dbReference>
<evidence type="ECO:0000313" key="13">
    <source>
        <dbReference type="EMBL" id="VFU07594.1"/>
    </source>
</evidence>
<evidence type="ECO:0000256" key="10">
    <source>
        <dbReference type="HAMAP-Rule" id="MF_00061"/>
    </source>
</evidence>
<feature type="domain" description="GHMP kinase C-terminal" evidence="12">
    <location>
        <begin position="228"/>
        <end position="281"/>
    </location>
</feature>
<dbReference type="UniPathway" id="UPA00056">
    <property type="reaction ID" value="UER00094"/>
</dbReference>
<dbReference type="EMBL" id="LR536450">
    <property type="protein sequence ID" value="VFU07594.1"/>
    <property type="molecule type" value="Genomic_DNA"/>
</dbReference>
<dbReference type="GO" id="GO:0016114">
    <property type="term" value="P:terpenoid biosynthetic process"/>
    <property type="evidence" value="ECO:0007669"/>
    <property type="project" value="InterPro"/>
</dbReference>
<dbReference type="Pfam" id="PF08544">
    <property type="entry name" value="GHMP_kinases_C"/>
    <property type="match status" value="1"/>
</dbReference>
<comment type="pathway">
    <text evidence="10">Isoprenoid biosynthesis; isopentenyl diphosphate biosynthesis via DXP pathway; isopentenyl diphosphate from 1-deoxy-D-xylulose 5-phosphate: step 3/6.</text>
</comment>
<dbReference type="GO" id="GO:0019288">
    <property type="term" value="P:isopentenyl diphosphate biosynthetic process, methylerythritol 4-phosphate pathway"/>
    <property type="evidence" value="ECO:0007669"/>
    <property type="project" value="UniProtKB-UniRule"/>
</dbReference>
<evidence type="ECO:0000256" key="5">
    <source>
        <dbReference type="ARBA" id="ARBA00022741"/>
    </source>
</evidence>
<keyword evidence="8 10" id="KW-0414">Isoprene biosynthesis</keyword>
<keyword evidence="7 10" id="KW-0067">ATP-binding</keyword>
<evidence type="ECO:0000256" key="9">
    <source>
        <dbReference type="ARBA" id="ARBA00032554"/>
    </source>
</evidence>
<evidence type="ECO:0000256" key="7">
    <source>
        <dbReference type="ARBA" id="ARBA00022840"/>
    </source>
</evidence>
<evidence type="ECO:0000256" key="2">
    <source>
        <dbReference type="ARBA" id="ARBA00012052"/>
    </source>
</evidence>
<dbReference type="SUPFAM" id="SSF55060">
    <property type="entry name" value="GHMP Kinase, C-terminal domain"/>
    <property type="match status" value="1"/>
</dbReference>
<evidence type="ECO:0000259" key="11">
    <source>
        <dbReference type="Pfam" id="PF00288"/>
    </source>
</evidence>
<proteinExistence type="inferred from homology"/>
<dbReference type="PANTHER" id="PTHR43527">
    <property type="entry name" value="4-DIPHOSPHOCYTIDYL-2-C-METHYL-D-ERYTHRITOL KINASE, CHLOROPLASTIC"/>
    <property type="match status" value="1"/>
</dbReference>
<dbReference type="Gene3D" id="3.30.230.10">
    <property type="match status" value="1"/>
</dbReference>
<keyword evidence="5 10" id="KW-0547">Nucleotide-binding</keyword>
<dbReference type="SUPFAM" id="SSF54211">
    <property type="entry name" value="Ribosomal protein S5 domain 2-like"/>
    <property type="match status" value="1"/>
</dbReference>
<dbReference type="EC" id="2.7.1.148" evidence="2 10"/>
<dbReference type="NCBIfam" id="NF011202">
    <property type="entry name" value="PRK14608.1"/>
    <property type="match status" value="1"/>
</dbReference>
<dbReference type="InterPro" id="IPR014721">
    <property type="entry name" value="Ribsml_uS5_D2-typ_fold_subgr"/>
</dbReference>
<dbReference type="InterPro" id="IPR004424">
    <property type="entry name" value="IspE"/>
</dbReference>
<keyword evidence="6 10" id="KW-0418">Kinase</keyword>
<dbReference type="Gene3D" id="3.30.70.890">
    <property type="entry name" value="GHMP kinase, C-terminal domain"/>
    <property type="match status" value="1"/>
</dbReference>
<dbReference type="PIRSF" id="PIRSF010376">
    <property type="entry name" value="IspE"/>
    <property type="match status" value="1"/>
</dbReference>
<dbReference type="InterPro" id="IPR006204">
    <property type="entry name" value="GHMP_kinase_N_dom"/>
</dbReference>
<comment type="catalytic activity">
    <reaction evidence="10">
        <text>4-CDP-2-C-methyl-D-erythritol + ATP = 4-CDP-2-C-methyl-D-erythritol 2-phosphate + ADP + H(+)</text>
        <dbReference type="Rhea" id="RHEA:18437"/>
        <dbReference type="ChEBI" id="CHEBI:15378"/>
        <dbReference type="ChEBI" id="CHEBI:30616"/>
        <dbReference type="ChEBI" id="CHEBI:57823"/>
        <dbReference type="ChEBI" id="CHEBI:57919"/>
        <dbReference type="ChEBI" id="CHEBI:456216"/>
        <dbReference type="EC" id="2.7.1.148"/>
    </reaction>
</comment>
<dbReference type="GO" id="GO:0005524">
    <property type="term" value="F:ATP binding"/>
    <property type="evidence" value="ECO:0007669"/>
    <property type="project" value="UniProtKB-UniRule"/>
</dbReference>
<name>A0A4U8YW66_METTU</name>
<accession>A0A4U8YW66</accession>
<evidence type="ECO:0000256" key="8">
    <source>
        <dbReference type="ARBA" id="ARBA00023229"/>
    </source>
</evidence>
<organism evidence="13 14">
    <name type="scientific">Methylocella tundrae</name>
    <dbReference type="NCBI Taxonomy" id="227605"/>
    <lineage>
        <taxon>Bacteria</taxon>
        <taxon>Pseudomonadati</taxon>
        <taxon>Pseudomonadota</taxon>
        <taxon>Alphaproteobacteria</taxon>
        <taxon>Hyphomicrobiales</taxon>
        <taxon>Beijerinckiaceae</taxon>
        <taxon>Methylocella</taxon>
    </lineage>
</organism>
<feature type="domain" description="GHMP kinase N-terminal" evidence="11">
    <location>
        <begin position="74"/>
        <end position="149"/>
    </location>
</feature>
<comment type="similarity">
    <text evidence="1 10">Belongs to the GHMP kinase family. IspE subfamily.</text>
</comment>
<feature type="binding site" evidence="10">
    <location>
        <begin position="102"/>
        <end position="112"/>
    </location>
    <ligand>
        <name>ATP</name>
        <dbReference type="ChEBI" id="CHEBI:30616"/>
    </ligand>
</feature>